<evidence type="ECO:0000256" key="3">
    <source>
        <dbReference type="ARBA" id="ARBA00022729"/>
    </source>
</evidence>
<feature type="domain" description="Carbohydrate-binding module family 96" evidence="4">
    <location>
        <begin position="44"/>
        <end position="207"/>
    </location>
</feature>
<evidence type="ECO:0000256" key="1">
    <source>
        <dbReference type="ARBA" id="ARBA00004613"/>
    </source>
</evidence>
<proteinExistence type="predicted"/>
<evidence type="ECO:0000256" key="2">
    <source>
        <dbReference type="ARBA" id="ARBA00022525"/>
    </source>
</evidence>
<dbReference type="Proteomes" id="UP000474296">
    <property type="component" value="Unassembled WGS sequence"/>
</dbReference>
<protein>
    <submittedName>
        <fullName evidence="5">DNRLRE domain-containing protein</fullName>
    </submittedName>
</protein>
<comment type="subcellular location">
    <subcellularLocation>
        <location evidence="1">Secreted</location>
    </subcellularLocation>
</comment>
<dbReference type="EMBL" id="JAABOQ010000008">
    <property type="protein sequence ID" value="NER18912.1"/>
    <property type="molecule type" value="Genomic_DNA"/>
</dbReference>
<keyword evidence="3" id="KW-0732">Signal</keyword>
<evidence type="ECO:0000259" key="4">
    <source>
        <dbReference type="Pfam" id="PF24517"/>
    </source>
</evidence>
<organism evidence="5 6">
    <name type="scientific">Spongiivirga citrea</name>
    <dbReference type="NCBI Taxonomy" id="1481457"/>
    <lineage>
        <taxon>Bacteria</taxon>
        <taxon>Pseudomonadati</taxon>
        <taxon>Bacteroidota</taxon>
        <taxon>Flavobacteriia</taxon>
        <taxon>Flavobacteriales</taxon>
        <taxon>Flavobacteriaceae</taxon>
        <taxon>Spongiivirga</taxon>
    </lineage>
</organism>
<dbReference type="InterPro" id="IPR055372">
    <property type="entry name" value="CBM96"/>
</dbReference>
<comment type="caution">
    <text evidence="5">The sequence shown here is derived from an EMBL/GenBank/DDBJ whole genome shotgun (WGS) entry which is preliminary data.</text>
</comment>
<dbReference type="AlphaFoldDB" id="A0A6M0CMM4"/>
<keyword evidence="6" id="KW-1185">Reference proteome</keyword>
<accession>A0A6M0CMM4</accession>
<evidence type="ECO:0000313" key="5">
    <source>
        <dbReference type="EMBL" id="NER18912.1"/>
    </source>
</evidence>
<name>A0A6M0CMM4_9FLAO</name>
<dbReference type="GO" id="GO:0005576">
    <property type="term" value="C:extracellular region"/>
    <property type="evidence" value="ECO:0007669"/>
    <property type="project" value="UniProtKB-SubCell"/>
</dbReference>
<gene>
    <name evidence="5" type="ORF">GWK10_16985</name>
</gene>
<sequence>MRKIIRPIFFGLLLLSNFSCRKAGNIVYVIDINRSGKDAILNLPNSVNNYGNETELNIYCDTINGIKYINRAALYFDLTRVPQNAKIDSVFLQLYFNDKSGFYKIKKSGHSGNTILIVENIEEPWNEDSITWKKYPKIGPKKLNFEPHKVTDQDFRLNVTNLFVSSNKKLKKTHGLLVRLASEEIGNYIHVCSRESKKINSSPKLKIYANK</sequence>
<keyword evidence="2" id="KW-0964">Secreted</keyword>
<dbReference type="NCBIfam" id="NF033679">
    <property type="entry name" value="DNRLRE_dom"/>
    <property type="match status" value="1"/>
</dbReference>
<dbReference type="Pfam" id="PF24517">
    <property type="entry name" value="CBM96"/>
    <property type="match status" value="1"/>
</dbReference>
<dbReference type="RefSeq" id="WP_164033599.1">
    <property type="nucleotide sequence ID" value="NZ_JAABOQ010000008.1"/>
</dbReference>
<evidence type="ECO:0000313" key="6">
    <source>
        <dbReference type="Proteomes" id="UP000474296"/>
    </source>
</evidence>
<reference evidence="5 6" key="1">
    <citation type="submission" date="2020-01" db="EMBL/GenBank/DDBJ databases">
        <title>Spongiivirga citrea KCTC 32990T.</title>
        <authorList>
            <person name="Wang G."/>
        </authorList>
    </citation>
    <scope>NUCLEOTIDE SEQUENCE [LARGE SCALE GENOMIC DNA]</scope>
    <source>
        <strain evidence="5 6">KCTC 32990</strain>
    </source>
</reference>